<dbReference type="GO" id="GO:0016887">
    <property type="term" value="F:ATP hydrolysis activity"/>
    <property type="evidence" value="ECO:0007669"/>
    <property type="project" value="RHEA"/>
</dbReference>
<dbReference type="CDD" id="cd18801">
    <property type="entry name" value="SF2_C_FANCM_Hef"/>
    <property type="match status" value="1"/>
</dbReference>
<dbReference type="GO" id="GO:0043138">
    <property type="term" value="F:3'-5' DNA helicase activity"/>
    <property type="evidence" value="ECO:0007669"/>
    <property type="project" value="InterPro"/>
</dbReference>
<keyword evidence="9" id="KW-0067">ATP-binding</keyword>
<dbReference type="CDD" id="cd18033">
    <property type="entry name" value="DEXDc_FANCM"/>
    <property type="match status" value="1"/>
</dbReference>
<dbReference type="CDD" id="cd12091">
    <property type="entry name" value="FANCM_ID"/>
    <property type="match status" value="1"/>
</dbReference>
<evidence type="ECO:0000256" key="13">
    <source>
        <dbReference type="ARBA" id="ARBA00047995"/>
    </source>
</evidence>
<feature type="domain" description="Helicase C-terminal" evidence="17">
    <location>
        <begin position="526"/>
        <end position="685"/>
    </location>
</feature>
<comment type="catalytic activity">
    <reaction evidence="13 14">
        <text>ATP + H2O = ADP + phosphate + H(+)</text>
        <dbReference type="Rhea" id="RHEA:13065"/>
        <dbReference type="ChEBI" id="CHEBI:15377"/>
        <dbReference type="ChEBI" id="CHEBI:15378"/>
        <dbReference type="ChEBI" id="CHEBI:30616"/>
        <dbReference type="ChEBI" id="CHEBI:43474"/>
        <dbReference type="ChEBI" id="CHEBI:456216"/>
        <dbReference type="EC" id="3.6.4.12"/>
    </reaction>
</comment>
<keyword evidence="10" id="KW-0238">DNA-binding</keyword>
<keyword evidence="6" id="KW-0227">DNA damage</keyword>
<keyword evidence="11" id="KW-0234">DNA repair</keyword>
<evidence type="ECO:0000256" key="3">
    <source>
        <dbReference type="ARBA" id="ARBA00009889"/>
    </source>
</evidence>
<feature type="compositionally biased region" description="Polar residues" evidence="15">
    <location>
        <begin position="38"/>
        <end position="49"/>
    </location>
</feature>
<dbReference type="OrthoDB" id="164902at2759"/>
<dbReference type="GO" id="GO:0005634">
    <property type="term" value="C:nucleus"/>
    <property type="evidence" value="ECO:0007669"/>
    <property type="project" value="UniProtKB-SubCell"/>
</dbReference>
<feature type="domain" description="Helicase ATP-binding" evidence="16">
    <location>
        <begin position="182"/>
        <end position="350"/>
    </location>
</feature>
<comment type="caution">
    <text evidence="18">The sequence shown here is derived from an EMBL/GenBank/DDBJ whole genome shotgun (WGS) entry which is preliminary data.</text>
</comment>
<name>A0A1G4AMF1_9PEZI</name>
<keyword evidence="5" id="KW-0547">Nucleotide-binding</keyword>
<dbReference type="Pfam" id="PF04851">
    <property type="entry name" value="ResIII"/>
    <property type="match status" value="1"/>
</dbReference>
<keyword evidence="7" id="KW-0378">Hydrolase</keyword>
<dbReference type="Gene3D" id="3.40.50.300">
    <property type="entry name" value="P-loop containing nucleotide triphosphate hydrolases"/>
    <property type="match status" value="2"/>
</dbReference>
<feature type="compositionally biased region" description="Polar residues" evidence="15">
    <location>
        <begin position="1010"/>
        <end position="1021"/>
    </location>
</feature>
<dbReference type="InterPro" id="IPR044749">
    <property type="entry name" value="FANCM_DEXDc"/>
</dbReference>
<keyword evidence="12" id="KW-0539">Nucleus</keyword>
<evidence type="ECO:0000256" key="7">
    <source>
        <dbReference type="ARBA" id="ARBA00022801"/>
    </source>
</evidence>
<organism evidence="18 19">
    <name type="scientific">Colletotrichum orchidophilum</name>
    <dbReference type="NCBI Taxonomy" id="1209926"/>
    <lineage>
        <taxon>Eukaryota</taxon>
        <taxon>Fungi</taxon>
        <taxon>Dikarya</taxon>
        <taxon>Ascomycota</taxon>
        <taxon>Pezizomycotina</taxon>
        <taxon>Sordariomycetes</taxon>
        <taxon>Hypocreomycetidae</taxon>
        <taxon>Glomerellales</taxon>
        <taxon>Glomerellaceae</taxon>
        <taxon>Colletotrichum</taxon>
    </lineage>
</organism>
<dbReference type="InterPro" id="IPR014001">
    <property type="entry name" value="Helicase_ATP-bd"/>
</dbReference>
<dbReference type="GO" id="GO:0005524">
    <property type="term" value="F:ATP binding"/>
    <property type="evidence" value="ECO:0007669"/>
    <property type="project" value="UniProtKB-UniRule"/>
</dbReference>
<dbReference type="PANTHER" id="PTHR14025:SF20">
    <property type="entry name" value="FANCONI ANEMIA GROUP M PROTEIN"/>
    <property type="match status" value="1"/>
</dbReference>
<evidence type="ECO:0000256" key="11">
    <source>
        <dbReference type="ARBA" id="ARBA00023204"/>
    </source>
</evidence>
<dbReference type="PROSITE" id="PS51192">
    <property type="entry name" value="HELICASE_ATP_BIND_1"/>
    <property type="match status" value="1"/>
</dbReference>
<comment type="function">
    <text evidence="1 14">ATP-dependent DNA helicase involved in DNA damage repair by homologous recombination and in genome maintenance. Capable of unwinding D-loops. Plays a role in limiting crossover recombinants during mitotic DNA double-strand break (DSB) repair. Component of a FANCM-MHF complex which promotes gene conversion at blocked replication forks, probably by reversal of the stalled fork.</text>
</comment>
<evidence type="ECO:0000259" key="17">
    <source>
        <dbReference type="PROSITE" id="PS51194"/>
    </source>
</evidence>
<dbReference type="GO" id="GO:0045003">
    <property type="term" value="P:double-strand break repair via synthesis-dependent strand annealing"/>
    <property type="evidence" value="ECO:0007669"/>
    <property type="project" value="TreeGrafter"/>
</dbReference>
<keyword evidence="19" id="KW-1185">Reference proteome</keyword>
<feature type="region of interest" description="Disordered" evidence="15">
    <location>
        <begin position="1037"/>
        <end position="1107"/>
    </location>
</feature>
<reference evidence="18 19" key="1">
    <citation type="submission" date="2016-09" db="EMBL/GenBank/DDBJ databases">
        <authorList>
            <person name="Capua I."/>
            <person name="De Benedictis P."/>
            <person name="Joannis T."/>
            <person name="Lombin L.H."/>
            <person name="Cattoli G."/>
        </authorList>
    </citation>
    <scope>NUCLEOTIDE SEQUENCE [LARGE SCALE GENOMIC DNA]</scope>
    <source>
        <strain evidence="18 19">IMI 309357</strain>
    </source>
</reference>
<dbReference type="SUPFAM" id="SSF52540">
    <property type="entry name" value="P-loop containing nucleoside triphosphate hydrolases"/>
    <property type="match status" value="1"/>
</dbReference>
<feature type="compositionally biased region" description="Basic residues" evidence="15">
    <location>
        <begin position="721"/>
        <end position="732"/>
    </location>
</feature>
<dbReference type="RefSeq" id="XP_022467537.1">
    <property type="nucleotide sequence ID" value="XM_022625951.1"/>
</dbReference>
<evidence type="ECO:0000256" key="8">
    <source>
        <dbReference type="ARBA" id="ARBA00022806"/>
    </source>
</evidence>
<dbReference type="Proteomes" id="UP000176998">
    <property type="component" value="Unassembled WGS sequence"/>
</dbReference>
<dbReference type="InterPro" id="IPR001650">
    <property type="entry name" value="Helicase_C-like"/>
</dbReference>
<dbReference type="GO" id="GO:0009378">
    <property type="term" value="F:four-way junction helicase activity"/>
    <property type="evidence" value="ECO:0007669"/>
    <property type="project" value="TreeGrafter"/>
</dbReference>
<dbReference type="SMART" id="SM00487">
    <property type="entry name" value="DEXDc"/>
    <property type="match status" value="1"/>
</dbReference>
<dbReference type="FunFam" id="3.40.50.300:FF:001992">
    <property type="entry name" value="ATP-dependent RNA helicase, putative"/>
    <property type="match status" value="1"/>
</dbReference>
<gene>
    <name evidence="18" type="ORF">CORC01_14340</name>
</gene>
<evidence type="ECO:0000313" key="19">
    <source>
        <dbReference type="Proteomes" id="UP000176998"/>
    </source>
</evidence>
<evidence type="ECO:0000313" key="18">
    <source>
        <dbReference type="EMBL" id="OHE90360.1"/>
    </source>
</evidence>
<evidence type="ECO:0000256" key="14">
    <source>
        <dbReference type="RuleBase" id="RU367027"/>
    </source>
</evidence>
<dbReference type="PANTHER" id="PTHR14025">
    <property type="entry name" value="FANCONI ANEMIA GROUP M FANCM FAMILY MEMBER"/>
    <property type="match status" value="1"/>
</dbReference>
<feature type="region of interest" description="Disordered" evidence="15">
    <location>
        <begin position="38"/>
        <end position="116"/>
    </location>
</feature>
<feature type="compositionally biased region" description="Low complexity" evidence="15">
    <location>
        <begin position="1051"/>
        <end position="1065"/>
    </location>
</feature>
<dbReference type="AlphaFoldDB" id="A0A1G4AMF1"/>
<dbReference type="GeneID" id="34567461"/>
<comment type="subunit">
    <text evidence="4 14">Interacts with the MHF histone-fold complex to form the FANCM-MHF complex.</text>
</comment>
<proteinExistence type="inferred from homology"/>
<evidence type="ECO:0000256" key="9">
    <source>
        <dbReference type="ARBA" id="ARBA00022840"/>
    </source>
</evidence>
<dbReference type="Pfam" id="PF00271">
    <property type="entry name" value="Helicase_C"/>
    <property type="match status" value="1"/>
</dbReference>
<evidence type="ECO:0000256" key="5">
    <source>
        <dbReference type="ARBA" id="ARBA00022741"/>
    </source>
</evidence>
<evidence type="ECO:0000256" key="2">
    <source>
        <dbReference type="ARBA" id="ARBA00004123"/>
    </source>
</evidence>
<dbReference type="FunFam" id="3.40.50.300:FF:000861">
    <property type="entry name" value="Fanconi anemia, complementation group M"/>
    <property type="match status" value="1"/>
</dbReference>
<dbReference type="SMART" id="SM00490">
    <property type="entry name" value="HELICc"/>
    <property type="match status" value="1"/>
</dbReference>
<feature type="compositionally biased region" description="Acidic residues" evidence="15">
    <location>
        <begin position="935"/>
        <end position="944"/>
    </location>
</feature>
<dbReference type="PROSITE" id="PS51194">
    <property type="entry name" value="HELICASE_CTER"/>
    <property type="match status" value="1"/>
</dbReference>
<comment type="similarity">
    <text evidence="3 14">Belongs to the DEAD box helicase family. DEAH subfamily. FANCM sub-subfamily.</text>
</comment>
<evidence type="ECO:0000256" key="12">
    <source>
        <dbReference type="ARBA" id="ARBA00023242"/>
    </source>
</evidence>
<dbReference type="STRING" id="1209926.A0A1G4AMF1"/>
<dbReference type="InterPro" id="IPR039686">
    <property type="entry name" value="FANCM/Mph1-like_ID"/>
</dbReference>
<sequence>MDSDEYDDDLADEDLVEALSQSQAIPVSSGVFNLQNVSQGRKSSVTQALAPSHSRANAGRQGQPSDINTGLRNMGKTTIQPLGTEFDDLPSDAFSSSPEPVAPPARNGLARTSSSSFRQTTLLGGRVADDAPIQPLQPGFGRVYRGDKPEEAPSQHAIDREAMKTWLYPTNLGATRDYQFSIVKNGLFNNTLVALPTGLGKTFIAATVMLNYYRWTKDAKIVFVAPTKPLVAQQVDACFNIVGIPRSETTLLTGDTAPTLRVDEWASKRVFFMTPQTLQNDISHGYADPKSIVLLVIDEAHRATGEYAYAKVVKRIRQYNPYFRLLALTATPGSKVETVQEIIDNLGISHIEIRTEDSIDIRQYVHQRNVEQVVLDPSDEMCEIKELFSKALKPLMDKLTQQNIYYGRDPMAITTYGLVKQQQDWFANVGRRANPGVQFMMRAIFSILQSLAHAIKLLSFHGVRPFYENLKEFRSEIEDKGEKGSKYKKQIVNDASFQEMMTRVEKWLRLDGFVGHPKLAALQDTVLNHFMDSGATSTRIIVFSEYRDSAEDIVRVLNAHKPLIKATVFVGQADSKRSAGMKQAEQIATIQKFKDGEYNVLVATSIGEEGLDIGQVDLIVCYDASSSPIRMLQRMGRTGRKRAGNIVLLLMRGKEEDAFARSKDNYAEMQKLICEGSKFNFRHDLSARIVPRDIRPEVDMQHIEIPIENTQNPSLPEPKKGRARKKLPPKKFHMPDGVEMGFVKASAIGKPEAVPKRGRPKKQEPTEVDFVADVPSLDSVVLTEAQLAELDKVYRSLPASRTKIEETEMPELSTYPLLQRRLRPVGRVQHSQRTKRYVKLCQKFAKNQNERNRWVRRFGEEDTSQYGEIPVPSFASDTEDGGVGGVSGPGVLVQIATPVSSDEDEPIEEPRPKKRRSTGTTKRAAFTSASALVNDEMDETMDEESPPRRLPKKAAGRGRGKKASKRVARGINSDELGDACDRDSDMMDTDGSDSGGDLLDFVVSDDHPVSSIQPTSSTLATSPIVASAVARPKGTAQPFYVPTQFPGTQESADSLPDLDDVLLSSKGKKTSRAVAPEGESDEDATPRAQAGGRQQRRRPVFDSDSDE</sequence>
<dbReference type="InterPro" id="IPR027417">
    <property type="entry name" value="P-loop_NTPase"/>
</dbReference>
<dbReference type="Gene3D" id="1.20.1320.20">
    <property type="entry name" value="hef helicase domain"/>
    <property type="match status" value="1"/>
</dbReference>
<evidence type="ECO:0000256" key="6">
    <source>
        <dbReference type="ARBA" id="ARBA00022763"/>
    </source>
</evidence>
<dbReference type="GO" id="GO:0000400">
    <property type="term" value="F:four-way junction DNA binding"/>
    <property type="evidence" value="ECO:0007669"/>
    <property type="project" value="TreeGrafter"/>
</dbReference>
<accession>A0A1G4AMF1</accession>
<comment type="subcellular location">
    <subcellularLocation>
        <location evidence="2 14">Nucleus</location>
    </subcellularLocation>
</comment>
<feature type="region of interest" description="Disordered" evidence="15">
    <location>
        <begin position="709"/>
        <end position="735"/>
    </location>
</feature>
<dbReference type="GO" id="GO:0036297">
    <property type="term" value="P:interstrand cross-link repair"/>
    <property type="evidence" value="ECO:0007669"/>
    <property type="project" value="UniProtKB-ARBA"/>
</dbReference>
<evidence type="ECO:0000259" key="16">
    <source>
        <dbReference type="PROSITE" id="PS51192"/>
    </source>
</evidence>
<feature type="compositionally biased region" description="Basic residues" evidence="15">
    <location>
        <begin position="949"/>
        <end position="968"/>
    </location>
</feature>
<evidence type="ECO:0000256" key="4">
    <source>
        <dbReference type="ARBA" id="ARBA00011390"/>
    </source>
</evidence>
<evidence type="ECO:0000256" key="15">
    <source>
        <dbReference type="SAM" id="MobiDB-lite"/>
    </source>
</evidence>
<feature type="compositionally biased region" description="Polar residues" evidence="15">
    <location>
        <begin position="60"/>
        <end position="81"/>
    </location>
</feature>
<feature type="region of interest" description="Disordered" evidence="15">
    <location>
        <begin position="865"/>
        <end position="1023"/>
    </location>
</feature>
<keyword evidence="8" id="KW-0347">Helicase</keyword>
<dbReference type="EC" id="3.6.4.12" evidence="14"/>
<evidence type="ECO:0000256" key="1">
    <source>
        <dbReference type="ARBA" id="ARBA00003813"/>
    </source>
</evidence>
<dbReference type="InterPro" id="IPR006935">
    <property type="entry name" value="Helicase/UvrB_N"/>
</dbReference>
<protein>
    <recommendedName>
        <fullName evidence="14">ATP-dependent DNA helicase</fullName>
        <ecNumber evidence="14">3.6.4.12</ecNumber>
    </recommendedName>
</protein>
<dbReference type="EMBL" id="MJBS01000273">
    <property type="protein sequence ID" value="OHE90360.1"/>
    <property type="molecule type" value="Genomic_DNA"/>
</dbReference>
<evidence type="ECO:0000256" key="10">
    <source>
        <dbReference type="ARBA" id="ARBA00023125"/>
    </source>
</evidence>